<dbReference type="Gene3D" id="3.90.550.10">
    <property type="entry name" value="Spore Coat Polysaccharide Biosynthesis Protein SpsA, Chain A"/>
    <property type="match status" value="1"/>
</dbReference>
<protein>
    <recommendedName>
        <fullName evidence="3">Glycosyltransferase like family protein</fullName>
    </recommendedName>
</protein>
<gene>
    <name evidence="1" type="ORF">EZ449_01525</name>
</gene>
<evidence type="ECO:0008006" key="3">
    <source>
        <dbReference type="Google" id="ProtNLM"/>
    </source>
</evidence>
<dbReference type="RefSeq" id="WP_131556185.1">
    <property type="nucleotide sequence ID" value="NZ_SJSN01000001.1"/>
</dbReference>
<evidence type="ECO:0000313" key="2">
    <source>
        <dbReference type="Proteomes" id="UP000291485"/>
    </source>
</evidence>
<dbReference type="AlphaFoldDB" id="A0A4R0P712"/>
<accession>A0A4R0P712</accession>
<organism evidence="1 2">
    <name type="scientific">Pedobacter frigidisoli</name>
    <dbReference type="NCBI Taxonomy" id="2530455"/>
    <lineage>
        <taxon>Bacteria</taxon>
        <taxon>Pseudomonadati</taxon>
        <taxon>Bacteroidota</taxon>
        <taxon>Sphingobacteriia</taxon>
        <taxon>Sphingobacteriales</taxon>
        <taxon>Sphingobacteriaceae</taxon>
        <taxon>Pedobacter</taxon>
    </lineage>
</organism>
<keyword evidence="2" id="KW-1185">Reference proteome</keyword>
<reference evidence="1 2" key="1">
    <citation type="submission" date="2019-02" db="EMBL/GenBank/DDBJ databases">
        <title>Pedobacter sp. RP-3-11 sp. nov., isolated from Arctic soil.</title>
        <authorList>
            <person name="Dahal R.H."/>
        </authorList>
    </citation>
    <scope>NUCLEOTIDE SEQUENCE [LARGE SCALE GENOMIC DNA]</scope>
    <source>
        <strain evidence="1 2">RP-3-11</strain>
    </source>
</reference>
<evidence type="ECO:0000313" key="1">
    <source>
        <dbReference type="EMBL" id="TCD12751.1"/>
    </source>
</evidence>
<sequence>MIDALNLAKPITLPVYEFEYSICTLVTRKAEYEEMLNSFLAKGFDDKSCEYLFIDNSEKCTFEAFAGLNQFLQQAKGKYIILCHQDIIIHDHDREHLDAKIAEIERNDPNWAILANAGGINFKWIATNLTQGSGNRIKEKRLPLRTKTVDENLMIVKNGANLALSHDLSGFHLYGPDLCLIADILGYNSYIIDFNIIHKSDGNPDASFKKLRKEYIHKYERALRSRFMTTTITRYYLSGNWFTAWFYNLQPIKFFVRQYYKIFLHKKRYVLKDKDQ</sequence>
<comment type="caution">
    <text evidence="1">The sequence shown here is derived from an EMBL/GenBank/DDBJ whole genome shotgun (WGS) entry which is preliminary data.</text>
</comment>
<dbReference type="Proteomes" id="UP000291485">
    <property type="component" value="Unassembled WGS sequence"/>
</dbReference>
<proteinExistence type="predicted"/>
<name>A0A4R0P712_9SPHI</name>
<dbReference type="EMBL" id="SJSN01000001">
    <property type="protein sequence ID" value="TCD12751.1"/>
    <property type="molecule type" value="Genomic_DNA"/>
</dbReference>
<dbReference type="InterPro" id="IPR029044">
    <property type="entry name" value="Nucleotide-diphossugar_trans"/>
</dbReference>
<dbReference type="OrthoDB" id="7851643at2"/>